<dbReference type="AlphaFoldDB" id="A0AAW0I5C9"/>
<dbReference type="SUPFAM" id="SSF54593">
    <property type="entry name" value="Glyoxalase/Bleomycin resistance protein/Dihydroxybiphenyl dioxygenase"/>
    <property type="match status" value="1"/>
</dbReference>
<keyword evidence="6" id="KW-1185">Reference proteome</keyword>
<comment type="caution">
    <text evidence="5">The sequence shown here is derived from an EMBL/GenBank/DDBJ whole genome shotgun (WGS) entry which is preliminary data.</text>
</comment>
<dbReference type="Proteomes" id="UP000237347">
    <property type="component" value="Unassembled WGS sequence"/>
</dbReference>
<organism evidence="5 6">
    <name type="scientific">Quercus suber</name>
    <name type="common">Cork oak</name>
    <dbReference type="NCBI Taxonomy" id="58331"/>
    <lineage>
        <taxon>Eukaryota</taxon>
        <taxon>Viridiplantae</taxon>
        <taxon>Streptophyta</taxon>
        <taxon>Embryophyta</taxon>
        <taxon>Tracheophyta</taxon>
        <taxon>Spermatophyta</taxon>
        <taxon>Magnoliopsida</taxon>
        <taxon>eudicotyledons</taxon>
        <taxon>Gunneridae</taxon>
        <taxon>Pentapetalae</taxon>
        <taxon>rosids</taxon>
        <taxon>fabids</taxon>
        <taxon>Fagales</taxon>
        <taxon>Fagaceae</taxon>
        <taxon>Quercus</taxon>
    </lineage>
</organism>
<evidence type="ECO:0000256" key="4">
    <source>
        <dbReference type="ARBA" id="ARBA00023232"/>
    </source>
</evidence>
<dbReference type="InterPro" id="IPR029068">
    <property type="entry name" value="Glyas_Bleomycin-R_OHBP_Dase"/>
</dbReference>
<dbReference type="InterPro" id="IPR005956">
    <property type="entry name" value="4OHPhenylPyrv_dOase"/>
</dbReference>
<dbReference type="GO" id="GO:0006572">
    <property type="term" value="P:L-tyrosine catabolic process"/>
    <property type="evidence" value="ECO:0007669"/>
    <property type="project" value="UniProtKB-KW"/>
</dbReference>
<dbReference type="PANTHER" id="PTHR11959">
    <property type="entry name" value="4-HYDROXYPHENYLPYRUVATE DIOXYGENASE"/>
    <property type="match status" value="1"/>
</dbReference>
<evidence type="ECO:0000256" key="2">
    <source>
        <dbReference type="ARBA" id="ARBA00013222"/>
    </source>
</evidence>
<evidence type="ECO:0000313" key="6">
    <source>
        <dbReference type="Proteomes" id="UP000237347"/>
    </source>
</evidence>
<reference evidence="5 6" key="1">
    <citation type="journal article" date="2018" name="Sci. Data">
        <title>The draft genome sequence of cork oak.</title>
        <authorList>
            <person name="Ramos A.M."/>
            <person name="Usie A."/>
            <person name="Barbosa P."/>
            <person name="Barros P.M."/>
            <person name="Capote T."/>
            <person name="Chaves I."/>
            <person name="Simoes F."/>
            <person name="Abreu I."/>
            <person name="Carrasquinho I."/>
            <person name="Faro C."/>
            <person name="Guimaraes J.B."/>
            <person name="Mendonca D."/>
            <person name="Nobrega F."/>
            <person name="Rodrigues L."/>
            <person name="Saibo N.J.M."/>
            <person name="Varela M.C."/>
            <person name="Egas C."/>
            <person name="Matos J."/>
            <person name="Miguel C.M."/>
            <person name="Oliveira M.M."/>
            <person name="Ricardo C.P."/>
            <person name="Goncalves S."/>
        </authorList>
    </citation>
    <scope>NUCLEOTIDE SEQUENCE [LARGE SCALE GENOMIC DNA]</scope>
    <source>
        <strain evidence="6">cv. HL8</strain>
    </source>
</reference>
<gene>
    <name evidence="5" type="primary">HPPD_0</name>
    <name evidence="5" type="ORF">CFP56_018472</name>
</gene>
<proteinExistence type="predicted"/>
<keyword evidence="5" id="KW-0223">Dioxygenase</keyword>
<evidence type="ECO:0000313" key="5">
    <source>
        <dbReference type="EMBL" id="KAK7809559.1"/>
    </source>
</evidence>
<feature type="non-terminal residue" evidence="5">
    <location>
        <position position="1"/>
    </location>
</feature>
<dbReference type="PANTHER" id="PTHR11959:SF1">
    <property type="entry name" value="4-HYDROXYPHENYLPYRUVATE DIOXYGENASE"/>
    <property type="match status" value="1"/>
</dbReference>
<keyword evidence="4" id="KW-0585">Phenylalanine catabolism</keyword>
<dbReference type="EC" id="1.13.11.27" evidence="2"/>
<sequence length="173" mass="19238">GVHAIAIEVEDAESALHISISHGAKLMSPPIDLGNKDGSSTILTKATSFIKSSNSDDSLLFLPNFESVDEVSSYPLLDFGIQRLDHIVSSVPKIAPVVSYPKNFTRFHEFVEFTAEDVRTCESRLNFVVLVNNEEIVLLPLTKPVFRTKRKSQIYRGVGLVYHLALESEDIHI</sequence>
<dbReference type="EMBL" id="PKMF04002338">
    <property type="protein sequence ID" value="KAK7809559.1"/>
    <property type="molecule type" value="Genomic_DNA"/>
</dbReference>
<protein>
    <recommendedName>
        <fullName evidence="2">4-hydroxyphenylpyruvate dioxygenase</fullName>
        <ecNumber evidence="2">1.13.11.27</ecNumber>
    </recommendedName>
</protein>
<comment type="pathway">
    <text evidence="1">Amino-acid degradation; L-phenylalanine degradation; acetoacetate and fumarate from L-phenylalanine: step 3/6.</text>
</comment>
<keyword evidence="3" id="KW-0828">Tyrosine catabolism</keyword>
<dbReference type="GO" id="GO:0003868">
    <property type="term" value="F:4-hydroxyphenylpyruvate dioxygenase activity"/>
    <property type="evidence" value="ECO:0007669"/>
    <property type="project" value="UniProtKB-EC"/>
</dbReference>
<evidence type="ECO:0000256" key="3">
    <source>
        <dbReference type="ARBA" id="ARBA00022878"/>
    </source>
</evidence>
<dbReference type="GO" id="GO:0006559">
    <property type="term" value="P:L-phenylalanine catabolic process"/>
    <property type="evidence" value="ECO:0007669"/>
    <property type="project" value="UniProtKB-KW"/>
</dbReference>
<name>A0AAW0I5C9_QUESU</name>
<keyword evidence="5" id="KW-0560">Oxidoreductase</keyword>
<dbReference type="Gene3D" id="3.10.180.10">
    <property type="entry name" value="2,3-Dihydroxybiphenyl 1,2-Dioxygenase, domain 1"/>
    <property type="match status" value="2"/>
</dbReference>
<evidence type="ECO:0000256" key="1">
    <source>
        <dbReference type="ARBA" id="ARBA00005162"/>
    </source>
</evidence>
<accession>A0AAW0I5C9</accession>